<sequence length="92" mass="9792">QQRIRSGMAANEASLWQGIVEVGEVYVGAQPRQENRREDDPPGGEAPSGRATNKAAVIGAVGRGGPYGQGLEWQRDLVLLPGGRQPPGRRCS</sequence>
<protein>
    <submittedName>
        <fullName evidence="2">Uncharacterized protein</fullName>
    </submittedName>
</protein>
<feature type="region of interest" description="Disordered" evidence="1">
    <location>
        <begin position="30"/>
        <end position="56"/>
    </location>
</feature>
<accession>A0A0G2HK30</accession>
<dbReference type="AlphaFoldDB" id="A0A0G2HK30"/>
<proteinExistence type="predicted"/>
<comment type="caution">
    <text evidence="2">The sequence shown here is derived from an EMBL/GenBank/DDBJ whole genome shotgun (WGS) entry which is preliminary data.</text>
</comment>
<dbReference type="PATRIC" id="fig|1604020.3.peg.1291"/>
<dbReference type="Proteomes" id="UP000035067">
    <property type="component" value="Unassembled WGS sequence"/>
</dbReference>
<reference evidence="2 3" key="1">
    <citation type="submission" date="2015-01" db="EMBL/GenBank/DDBJ databases">
        <title>Lifestyle Evolution in Cyanobacterial Symbionts of Sponges.</title>
        <authorList>
            <person name="Burgsdorf I."/>
            <person name="Slaby B.M."/>
            <person name="Handley K.M."/>
            <person name="Haber M."/>
            <person name="Blom J."/>
            <person name="Marshall C.W."/>
            <person name="Gilbert J.A."/>
            <person name="Hentschel U."/>
            <person name="Steindler L."/>
        </authorList>
    </citation>
    <scope>NUCLEOTIDE SEQUENCE [LARGE SCALE GENOMIC DNA]</scope>
    <source>
        <strain evidence="2">SP3</strain>
    </source>
</reference>
<feature type="non-terminal residue" evidence="2">
    <location>
        <position position="1"/>
    </location>
</feature>
<gene>
    <name evidence="2" type="ORF">TE42_07175</name>
</gene>
<evidence type="ECO:0000313" key="2">
    <source>
        <dbReference type="EMBL" id="KKZ11702.1"/>
    </source>
</evidence>
<evidence type="ECO:0000313" key="3">
    <source>
        <dbReference type="Proteomes" id="UP000035067"/>
    </source>
</evidence>
<name>A0A0G2HK30_9SYNE</name>
<evidence type="ECO:0000256" key="1">
    <source>
        <dbReference type="SAM" id="MobiDB-lite"/>
    </source>
</evidence>
<organism evidence="2 3">
    <name type="scientific">Candidatus Synechococcus spongiarum SP3</name>
    <dbReference type="NCBI Taxonomy" id="1604020"/>
    <lineage>
        <taxon>Bacteria</taxon>
        <taxon>Bacillati</taxon>
        <taxon>Cyanobacteriota</taxon>
        <taxon>Cyanophyceae</taxon>
        <taxon>Synechococcales</taxon>
        <taxon>Synechococcaceae</taxon>
        <taxon>Synechococcus</taxon>
    </lineage>
</organism>
<dbReference type="EMBL" id="JXQG01000043">
    <property type="protein sequence ID" value="KKZ11702.1"/>
    <property type="molecule type" value="Genomic_DNA"/>
</dbReference>